<name>A0A3N9UBJ4_9BACI</name>
<feature type="compositionally biased region" description="Polar residues" evidence="1">
    <location>
        <begin position="119"/>
        <end position="137"/>
    </location>
</feature>
<feature type="compositionally biased region" description="Polar residues" evidence="1">
    <location>
        <begin position="171"/>
        <end position="182"/>
    </location>
</feature>
<reference evidence="2 3" key="1">
    <citation type="journal article" date="2013" name="J. Microbiol.">
        <title>Lysinibacillus chungkukjangi sp. nov., isolated from Chungkukjang, Korean fermented soybean food.</title>
        <authorList>
            <person name="Kim S.J."/>
            <person name="Jang Y.H."/>
            <person name="Hamada M."/>
            <person name="Ahn J.H."/>
            <person name="Weon H.Y."/>
            <person name="Suzuki K."/>
            <person name="Whang K.S."/>
            <person name="Kwon S.W."/>
        </authorList>
    </citation>
    <scope>NUCLEOTIDE SEQUENCE [LARGE SCALE GENOMIC DNA]</scope>
    <source>
        <strain evidence="2 3">MCCC 1A12701</strain>
    </source>
</reference>
<protein>
    <recommendedName>
        <fullName evidence="4">Replication protein</fullName>
    </recommendedName>
</protein>
<dbReference type="Proteomes" id="UP000274033">
    <property type="component" value="Unassembled WGS sequence"/>
</dbReference>
<dbReference type="OrthoDB" id="1258529at2"/>
<accession>A0A3N9UBJ4</accession>
<evidence type="ECO:0000313" key="2">
    <source>
        <dbReference type="EMBL" id="RQW73843.1"/>
    </source>
</evidence>
<dbReference type="AlphaFoldDB" id="A0A3N9UBJ4"/>
<dbReference type="RefSeq" id="WP_124766090.1">
    <property type="nucleotide sequence ID" value="NZ_JAFBDY010000025.1"/>
</dbReference>
<evidence type="ECO:0000256" key="1">
    <source>
        <dbReference type="SAM" id="MobiDB-lite"/>
    </source>
</evidence>
<proteinExistence type="predicted"/>
<feature type="region of interest" description="Disordered" evidence="1">
    <location>
        <begin position="109"/>
        <end position="137"/>
    </location>
</feature>
<feature type="region of interest" description="Disordered" evidence="1">
    <location>
        <begin position="163"/>
        <end position="208"/>
    </location>
</feature>
<dbReference type="EMBL" id="RRCT01000015">
    <property type="protein sequence ID" value="RQW73843.1"/>
    <property type="molecule type" value="Genomic_DNA"/>
</dbReference>
<keyword evidence="3" id="KW-1185">Reference proteome</keyword>
<evidence type="ECO:0008006" key="4">
    <source>
        <dbReference type="Google" id="ProtNLM"/>
    </source>
</evidence>
<evidence type="ECO:0000313" key="3">
    <source>
        <dbReference type="Proteomes" id="UP000274033"/>
    </source>
</evidence>
<sequence>MKLLIKESPLQVLPTLAKKIGLNEAIILQQMHYWLQRSNKQVEGHTWIYKTLDAWTEEFPFWSKRTIERTLKKLEAEAYIIVGKFNKMKADRTKWYRINYDLVGQLDDTPSRQIDDQANDNLTQSIPSNWQVPTRQNDVYQPDKLTSAIPIDYYKNKKEIKKERNGAPKSHASTNHLENQSKPTKRKNRSSSPKRTESIPDWFYNRNQTQVIDEGENFDYEAERQKILKKLGSS</sequence>
<comment type="caution">
    <text evidence="2">The sequence shown here is derived from an EMBL/GenBank/DDBJ whole genome shotgun (WGS) entry which is preliminary data.</text>
</comment>
<organism evidence="2 3">
    <name type="scientific">Lysinibacillus composti</name>
    <dbReference type="NCBI Taxonomy" id="720633"/>
    <lineage>
        <taxon>Bacteria</taxon>
        <taxon>Bacillati</taxon>
        <taxon>Bacillota</taxon>
        <taxon>Bacilli</taxon>
        <taxon>Bacillales</taxon>
        <taxon>Bacillaceae</taxon>
        <taxon>Lysinibacillus</taxon>
    </lineage>
</organism>
<gene>
    <name evidence="2" type="ORF">EBB45_14840</name>
</gene>